<proteinExistence type="predicted"/>
<dbReference type="InterPro" id="IPR021671">
    <property type="entry name" value="PD(D/E)XK_Endonuc"/>
</dbReference>
<keyword evidence="2" id="KW-0378">Hydrolase</keyword>
<dbReference type="AlphaFoldDB" id="A0ABD6CTN5"/>
<keyword evidence="2" id="KW-0540">Nuclease</keyword>
<sequence length="158" mass="18218">MSRNTGHVDGEVAEFAVAADLVRKDCRVSYTHGLYKYDLVADKDDELLRVQVKKANQLTESPWKYRIFTDRYEEGQVDIFAGYIVDLDEVFYATYDDVGSKEFRINTKQRDELSKSNAARAKLLEEYTFERAIELVLNTEDPSDKRDEETTSAHSSDL</sequence>
<organism evidence="2 3">
    <name type="scientific">Halobellus rarus</name>
    <dbReference type="NCBI Taxonomy" id="1126237"/>
    <lineage>
        <taxon>Archaea</taxon>
        <taxon>Methanobacteriati</taxon>
        <taxon>Methanobacteriota</taxon>
        <taxon>Stenosarchaea group</taxon>
        <taxon>Halobacteria</taxon>
        <taxon>Halobacteriales</taxon>
        <taxon>Haloferacaceae</taxon>
        <taxon>Halobellus</taxon>
    </lineage>
</organism>
<protein>
    <submittedName>
        <fullName evidence="2">Group I intron-associated PD-(D/E)XK endonuclease</fullName>
    </submittedName>
</protein>
<keyword evidence="3" id="KW-1185">Reference proteome</keyword>
<name>A0ABD6CTN5_9EURY</name>
<dbReference type="Pfam" id="PF11645">
    <property type="entry name" value="PDDEXK_5"/>
    <property type="match status" value="1"/>
</dbReference>
<evidence type="ECO:0000313" key="2">
    <source>
        <dbReference type="EMBL" id="MFD1601089.1"/>
    </source>
</evidence>
<comment type="caution">
    <text evidence="2">The sequence shown here is derived from an EMBL/GenBank/DDBJ whole genome shotgun (WGS) entry which is preliminary data.</text>
</comment>
<dbReference type="GO" id="GO:0004519">
    <property type="term" value="F:endonuclease activity"/>
    <property type="evidence" value="ECO:0007669"/>
    <property type="project" value="UniProtKB-KW"/>
</dbReference>
<dbReference type="Proteomes" id="UP001597085">
    <property type="component" value="Unassembled WGS sequence"/>
</dbReference>
<dbReference type="EMBL" id="JBHUDK010000035">
    <property type="protein sequence ID" value="MFD1601089.1"/>
    <property type="molecule type" value="Genomic_DNA"/>
</dbReference>
<feature type="domain" description="PD(D/E)XK endonuclease" evidence="1">
    <location>
        <begin position="9"/>
        <end position="111"/>
    </location>
</feature>
<dbReference type="InterPro" id="IPR011856">
    <property type="entry name" value="tRNA_endonuc-like_dom_sf"/>
</dbReference>
<evidence type="ECO:0000313" key="3">
    <source>
        <dbReference type="Proteomes" id="UP001597085"/>
    </source>
</evidence>
<dbReference type="RefSeq" id="WP_256422098.1">
    <property type="nucleotide sequence ID" value="NZ_JANHDI010000010.1"/>
</dbReference>
<keyword evidence="2" id="KW-0255">Endonuclease</keyword>
<gene>
    <name evidence="2" type="ORF">ACFSBX_19330</name>
</gene>
<evidence type="ECO:0000259" key="1">
    <source>
        <dbReference type="Pfam" id="PF11645"/>
    </source>
</evidence>
<dbReference type="Gene3D" id="3.40.1350.10">
    <property type="match status" value="1"/>
</dbReference>
<accession>A0ABD6CTN5</accession>
<reference evidence="2 3" key="1">
    <citation type="journal article" date="2019" name="Int. J. Syst. Evol. Microbiol.">
        <title>The Global Catalogue of Microorganisms (GCM) 10K type strain sequencing project: providing services to taxonomists for standard genome sequencing and annotation.</title>
        <authorList>
            <consortium name="The Broad Institute Genomics Platform"/>
            <consortium name="The Broad Institute Genome Sequencing Center for Infectious Disease"/>
            <person name="Wu L."/>
            <person name="Ma J."/>
        </authorList>
    </citation>
    <scope>NUCLEOTIDE SEQUENCE [LARGE SCALE GENOMIC DNA]</scope>
    <source>
        <strain evidence="2 3">CGMCC 1.12121</strain>
    </source>
</reference>